<sequence length="236" mass="26474">MAETSAVRRTRTRSPVRLRVEDEELRPIDFEATERERVQDARGPKATPEQLAHYLPPWAQALMLDADANAEYEETQVRSRAAAMHAMRVKGRTWEESGLEIQGDSAGMEQFTPEELGDDYQIPVEAVCAAIIKLGVNGERLKVRQPVKSFCTQAQQAELLEFLSTVDPIAVREEYVEYTLTEIAEDELQGKLSPEQLVILCSAHSISAVLGAESRVCCDDYPRLMELAAREAFFSN</sequence>
<organism evidence="1">
    <name type="scientific">Haptolina brevifila</name>
    <dbReference type="NCBI Taxonomy" id="156173"/>
    <lineage>
        <taxon>Eukaryota</taxon>
        <taxon>Haptista</taxon>
        <taxon>Haptophyta</taxon>
        <taxon>Prymnesiophyceae</taxon>
        <taxon>Prymnesiales</taxon>
        <taxon>Prymnesiaceae</taxon>
        <taxon>Haptolina</taxon>
    </lineage>
</organism>
<protein>
    <submittedName>
        <fullName evidence="1">Uncharacterized protein</fullName>
    </submittedName>
</protein>
<name>A0A7S2I6L2_9EUKA</name>
<evidence type="ECO:0000313" key="1">
    <source>
        <dbReference type="EMBL" id="CAD9509944.1"/>
    </source>
</evidence>
<gene>
    <name evidence="1" type="ORF">CBRE1094_LOCUS31493</name>
</gene>
<dbReference type="EMBL" id="HBGU01057960">
    <property type="protein sequence ID" value="CAD9509944.1"/>
    <property type="molecule type" value="Transcribed_RNA"/>
</dbReference>
<accession>A0A7S2I6L2</accession>
<dbReference type="AlphaFoldDB" id="A0A7S2I6L2"/>
<proteinExistence type="predicted"/>
<reference evidence="1" key="1">
    <citation type="submission" date="2021-01" db="EMBL/GenBank/DDBJ databases">
        <authorList>
            <person name="Corre E."/>
            <person name="Pelletier E."/>
            <person name="Niang G."/>
            <person name="Scheremetjew M."/>
            <person name="Finn R."/>
            <person name="Kale V."/>
            <person name="Holt S."/>
            <person name="Cochrane G."/>
            <person name="Meng A."/>
            <person name="Brown T."/>
            <person name="Cohen L."/>
        </authorList>
    </citation>
    <scope>NUCLEOTIDE SEQUENCE</scope>
    <source>
        <strain evidence="1">UTEX LB 985</strain>
    </source>
</reference>